<comment type="similarity">
    <text evidence="1">Belongs to the trimethylamine methyltransferase family.</text>
</comment>
<dbReference type="GO" id="GO:0015948">
    <property type="term" value="P:methanogenesis"/>
    <property type="evidence" value="ECO:0007669"/>
    <property type="project" value="InterPro"/>
</dbReference>
<dbReference type="EMBL" id="KC246780">
    <property type="protein sequence ID" value="AHF23951.1"/>
    <property type="molecule type" value="Genomic_DNA"/>
</dbReference>
<name>W0FGY9_9BACT</name>
<dbReference type="GO" id="GO:0008168">
    <property type="term" value="F:methyltransferase activity"/>
    <property type="evidence" value="ECO:0007669"/>
    <property type="project" value="UniProtKB-KW"/>
</dbReference>
<reference evidence="4" key="1">
    <citation type="journal article" date="2013" name="PLoS ONE">
        <title>Metagenomic insights into the carbohydrate-active enzymes carried by the microorganisms adhering to solid digesta in the rumen of cows.</title>
        <authorList>
            <person name="Wang L."/>
            <person name="Hatem A."/>
            <person name="Catalyurek U.V."/>
            <person name="Morrison M."/>
            <person name="Yu Z."/>
        </authorList>
    </citation>
    <scope>NUCLEOTIDE SEQUENCE</scope>
</reference>
<evidence type="ECO:0000313" key="4">
    <source>
        <dbReference type="EMBL" id="AHF23951.1"/>
    </source>
</evidence>
<proteinExistence type="inferred from homology"/>
<dbReference type="Gene3D" id="3.20.20.480">
    <property type="entry name" value="Trimethylamine methyltransferase-like"/>
    <property type="match status" value="1"/>
</dbReference>
<evidence type="ECO:0000256" key="2">
    <source>
        <dbReference type="ARBA" id="ARBA00022603"/>
    </source>
</evidence>
<organism evidence="4">
    <name type="scientific">uncultured bacterium Contig19</name>
    <dbReference type="NCBI Taxonomy" id="1393523"/>
    <lineage>
        <taxon>Bacteria</taxon>
        <taxon>environmental samples</taxon>
    </lineage>
</organism>
<sequence length="496" mass="54624">MEQANRKETTMAFTNLMTQEQKQAVHDASMKMLSEVGMLYHHPRAREIAAAHGVRVEGEVAYWTEEQIMEWIGKAPEEFTIYARNPKHNIHVGGEDVNIAPGYGMPNMVERDGSTRPGTMQDYVNIMKLFHANPYFHTNGSLVVQPNDVDTHTSNMCMTYASLMASDKGQLLVGEGGTAQFEAMMKALAVTVGGEEYLRSHPCANTIIDVITPLAFSENMFEAMETFAKWGQVTAISSCAMAGSTAPVTVLGPIVYTNAEVLSTIALCQMINPGAPVLYGSQSPQADMATGQIAGGAPESALMYIYAQEMARFYHLPFRGGGAITDSKTVDAQSGIESFMTLAACYQAKTNYMIHSAGVLNGYVTTSYDKILQDFECINYCERIFNTPLVVDEDMIPMEEILDCGHDGEFLTSDHTFDHCREIVAPVIGSRGPVADINNAIYAKMDRYYNKLMDAYEQPEVSDEVRNEVKDILVAAGTDRATLDMIDEMIATKVLR</sequence>
<dbReference type="AlphaFoldDB" id="W0FGY9"/>
<dbReference type="InterPro" id="IPR010426">
    <property type="entry name" value="MTTB_MeTrfase"/>
</dbReference>
<evidence type="ECO:0000256" key="3">
    <source>
        <dbReference type="ARBA" id="ARBA00022679"/>
    </source>
</evidence>
<dbReference type="InterPro" id="IPR038601">
    <property type="entry name" value="MttB-like_sf"/>
</dbReference>
<dbReference type="GO" id="GO:0032259">
    <property type="term" value="P:methylation"/>
    <property type="evidence" value="ECO:0007669"/>
    <property type="project" value="UniProtKB-KW"/>
</dbReference>
<keyword evidence="3 4" id="KW-0808">Transferase</keyword>
<dbReference type="Pfam" id="PF06253">
    <property type="entry name" value="MTTB"/>
    <property type="match status" value="1"/>
</dbReference>
<protein>
    <submittedName>
        <fullName evidence="4">Trimethylamine methyltransferase</fullName>
    </submittedName>
</protein>
<accession>W0FGY9</accession>
<keyword evidence="2 4" id="KW-0489">Methyltransferase</keyword>
<evidence type="ECO:0000256" key="1">
    <source>
        <dbReference type="ARBA" id="ARBA00007137"/>
    </source>
</evidence>